<name>A0A381UB75_9ZZZZ</name>
<dbReference type="SUPFAM" id="SSF53756">
    <property type="entry name" value="UDP-Glycosyltransferase/glycogen phosphorylase"/>
    <property type="match status" value="1"/>
</dbReference>
<evidence type="ECO:0000259" key="2">
    <source>
        <dbReference type="Pfam" id="PF13439"/>
    </source>
</evidence>
<dbReference type="AlphaFoldDB" id="A0A381UB75"/>
<dbReference type="EMBL" id="UINC01006059">
    <property type="protein sequence ID" value="SVA25214.1"/>
    <property type="molecule type" value="Genomic_DNA"/>
</dbReference>
<dbReference type="CDD" id="cd03819">
    <property type="entry name" value="GT4_WavL-like"/>
    <property type="match status" value="1"/>
</dbReference>
<organism evidence="3">
    <name type="scientific">marine metagenome</name>
    <dbReference type="NCBI Taxonomy" id="408172"/>
    <lineage>
        <taxon>unclassified sequences</taxon>
        <taxon>metagenomes</taxon>
        <taxon>ecological metagenomes</taxon>
    </lineage>
</organism>
<dbReference type="PANTHER" id="PTHR12526:SF638">
    <property type="entry name" value="SPORE COAT PROTEIN SA"/>
    <property type="match status" value="1"/>
</dbReference>
<proteinExistence type="predicted"/>
<feature type="domain" description="Glycosyl transferase family 1" evidence="1">
    <location>
        <begin position="187"/>
        <end position="328"/>
    </location>
</feature>
<accession>A0A381UB75</accession>
<dbReference type="Pfam" id="PF00534">
    <property type="entry name" value="Glycos_transf_1"/>
    <property type="match status" value="1"/>
</dbReference>
<dbReference type="Gene3D" id="3.40.50.2000">
    <property type="entry name" value="Glycogen Phosphorylase B"/>
    <property type="match status" value="2"/>
</dbReference>
<evidence type="ECO:0008006" key="4">
    <source>
        <dbReference type="Google" id="ProtNLM"/>
    </source>
</evidence>
<evidence type="ECO:0000259" key="1">
    <source>
        <dbReference type="Pfam" id="PF00534"/>
    </source>
</evidence>
<dbReference type="InterPro" id="IPR001296">
    <property type="entry name" value="Glyco_trans_1"/>
</dbReference>
<dbReference type="InterPro" id="IPR028098">
    <property type="entry name" value="Glyco_trans_4-like_N"/>
</dbReference>
<protein>
    <recommendedName>
        <fullName evidence="4">Glycosyltransferase subfamily 4-like N-terminal domain-containing protein</fullName>
    </recommendedName>
</protein>
<reference evidence="3" key="1">
    <citation type="submission" date="2018-05" db="EMBL/GenBank/DDBJ databases">
        <authorList>
            <person name="Lanie J.A."/>
            <person name="Ng W.-L."/>
            <person name="Kazmierczak K.M."/>
            <person name="Andrzejewski T.M."/>
            <person name="Davidsen T.M."/>
            <person name="Wayne K.J."/>
            <person name="Tettelin H."/>
            <person name="Glass J.I."/>
            <person name="Rusch D."/>
            <person name="Podicherti R."/>
            <person name="Tsui H.-C.T."/>
            <person name="Winkler M.E."/>
        </authorList>
    </citation>
    <scope>NUCLEOTIDE SEQUENCE</scope>
</reference>
<feature type="domain" description="Glycosyltransferase subfamily 4-like N-terminal" evidence="2">
    <location>
        <begin position="13"/>
        <end position="162"/>
    </location>
</feature>
<sequence length="368" mass="40233">MHVVQIVPELNEGGVERGTVELSRELVRHGYSSTVISAGGRLVPQIVSDGGRHVALDVAGKNPLTAAVRALLLRRVLRKLKPDVLHARSRVPAWLVRLAKRPLDIPWVTTVHGYNSVNRYSRVMTLGDRVVCVSHGVSDYVREHYGTPKNKIRVIHRGVDLSLFDPAKVDGASVESMRRELGLRGCFVVSLVGRITSLKDHPTFIRALGLLSRDRPVRGLIVGSTQPGKADYLQELKQLVLDLKLIDVIRFVPGTDEMAKIYAVSDVVVSSSIKPESFGRTAVEAMAMNTPVVGTNHGGMTEIIVDGENGFLVPPGQPELLAGKLQSVAGKPFGELRPHVERHFSLKQMVDKTIAVYQEVLADKGSPD</sequence>
<dbReference type="Pfam" id="PF13439">
    <property type="entry name" value="Glyco_transf_4"/>
    <property type="match status" value="1"/>
</dbReference>
<gene>
    <name evidence="3" type="ORF">METZ01_LOCUS78068</name>
</gene>
<evidence type="ECO:0000313" key="3">
    <source>
        <dbReference type="EMBL" id="SVA25214.1"/>
    </source>
</evidence>
<dbReference type="PANTHER" id="PTHR12526">
    <property type="entry name" value="GLYCOSYLTRANSFERASE"/>
    <property type="match status" value="1"/>
</dbReference>
<dbReference type="GO" id="GO:0016757">
    <property type="term" value="F:glycosyltransferase activity"/>
    <property type="evidence" value="ECO:0007669"/>
    <property type="project" value="InterPro"/>
</dbReference>